<name>A0ABU0C553_9BRAD</name>
<evidence type="ECO:0000313" key="3">
    <source>
        <dbReference type="Proteomes" id="UP001230253"/>
    </source>
</evidence>
<sequence>MRKPKPRRPDQKEKQRAYRARQKAERIPSRDDVARVVLRWAITGALQPGQEKQLAGLRKMVIERLVEQEFSEEGARRRFDDIVERYENAWDFRGKPHLRRVIHGIHDDMPT</sequence>
<feature type="region of interest" description="Disordered" evidence="1">
    <location>
        <begin position="1"/>
        <end position="27"/>
    </location>
</feature>
<comment type="caution">
    <text evidence="2">The sequence shown here is derived from an EMBL/GenBank/DDBJ whole genome shotgun (WGS) entry which is preliminary data.</text>
</comment>
<protein>
    <submittedName>
        <fullName evidence="2">Uncharacterized protein</fullName>
    </submittedName>
</protein>
<feature type="compositionally biased region" description="Basic and acidic residues" evidence="1">
    <location>
        <begin position="7"/>
        <end position="27"/>
    </location>
</feature>
<gene>
    <name evidence="2" type="ORF">J2R99_000066</name>
</gene>
<evidence type="ECO:0000256" key="1">
    <source>
        <dbReference type="SAM" id="MobiDB-lite"/>
    </source>
</evidence>
<proteinExistence type="predicted"/>
<reference evidence="2 3" key="1">
    <citation type="submission" date="2023-07" db="EMBL/GenBank/DDBJ databases">
        <title>Genomic Encyclopedia of Type Strains, Phase IV (KMG-IV): sequencing the most valuable type-strain genomes for metagenomic binning, comparative biology and taxonomic classification.</title>
        <authorList>
            <person name="Goeker M."/>
        </authorList>
    </citation>
    <scope>NUCLEOTIDE SEQUENCE [LARGE SCALE GENOMIC DNA]</scope>
    <source>
        <strain evidence="2 3">DSM 11549</strain>
    </source>
</reference>
<evidence type="ECO:0000313" key="2">
    <source>
        <dbReference type="EMBL" id="MDQ0324217.1"/>
    </source>
</evidence>
<dbReference type="Proteomes" id="UP001230253">
    <property type="component" value="Unassembled WGS sequence"/>
</dbReference>
<accession>A0ABU0C553</accession>
<dbReference type="RefSeq" id="WP_307152532.1">
    <property type="nucleotide sequence ID" value="NZ_JAUSUK010000001.1"/>
</dbReference>
<organism evidence="2 3">
    <name type="scientific">Rhodopseudomonas julia</name>
    <dbReference type="NCBI Taxonomy" id="200617"/>
    <lineage>
        <taxon>Bacteria</taxon>
        <taxon>Pseudomonadati</taxon>
        <taxon>Pseudomonadota</taxon>
        <taxon>Alphaproteobacteria</taxon>
        <taxon>Hyphomicrobiales</taxon>
        <taxon>Nitrobacteraceae</taxon>
        <taxon>Rhodopseudomonas</taxon>
    </lineage>
</organism>
<keyword evidence="3" id="KW-1185">Reference proteome</keyword>
<dbReference type="EMBL" id="JAUSUK010000001">
    <property type="protein sequence ID" value="MDQ0324217.1"/>
    <property type="molecule type" value="Genomic_DNA"/>
</dbReference>